<keyword evidence="2" id="KW-1185">Reference proteome</keyword>
<name>A0A8X6JQA4_9ARAC</name>
<reference evidence="1" key="1">
    <citation type="submission" date="2020-08" db="EMBL/GenBank/DDBJ databases">
        <title>Multicomponent nature underlies the extraordinary mechanical properties of spider dragline silk.</title>
        <authorList>
            <person name="Kono N."/>
            <person name="Nakamura H."/>
            <person name="Mori M."/>
            <person name="Yoshida Y."/>
            <person name="Ohtoshi R."/>
            <person name="Malay A.D."/>
            <person name="Moran D.A.P."/>
            <person name="Tomita M."/>
            <person name="Numata K."/>
            <person name="Arakawa K."/>
        </authorList>
    </citation>
    <scope>NUCLEOTIDE SEQUENCE</scope>
</reference>
<proteinExistence type="predicted"/>
<evidence type="ECO:0000313" key="1">
    <source>
        <dbReference type="EMBL" id="GFS51206.1"/>
    </source>
</evidence>
<gene>
    <name evidence="1" type="ORF">TNIN_332911</name>
</gene>
<comment type="caution">
    <text evidence="1">The sequence shown here is derived from an EMBL/GenBank/DDBJ whole genome shotgun (WGS) entry which is preliminary data.</text>
</comment>
<evidence type="ECO:0000313" key="2">
    <source>
        <dbReference type="Proteomes" id="UP000886998"/>
    </source>
</evidence>
<dbReference type="AlphaFoldDB" id="A0A8X6JQA4"/>
<accession>A0A8X6JQA4</accession>
<organism evidence="1 2">
    <name type="scientific">Trichonephila inaurata madagascariensis</name>
    <dbReference type="NCBI Taxonomy" id="2747483"/>
    <lineage>
        <taxon>Eukaryota</taxon>
        <taxon>Metazoa</taxon>
        <taxon>Ecdysozoa</taxon>
        <taxon>Arthropoda</taxon>
        <taxon>Chelicerata</taxon>
        <taxon>Arachnida</taxon>
        <taxon>Araneae</taxon>
        <taxon>Araneomorphae</taxon>
        <taxon>Entelegynae</taxon>
        <taxon>Araneoidea</taxon>
        <taxon>Nephilidae</taxon>
        <taxon>Trichonephila</taxon>
        <taxon>Trichonephila inaurata</taxon>
    </lineage>
</organism>
<dbReference type="EMBL" id="BMAV01026532">
    <property type="protein sequence ID" value="GFS51206.1"/>
    <property type="molecule type" value="Genomic_DNA"/>
</dbReference>
<sequence length="81" mass="9050">MLHPVQVCRLTNLWVTVLRFGCPQMPCGSDDGFQSLGDAMLQVPFVTSMFKSFIQALIFSVVWGECSGPEIQNVNRVQNTQ</sequence>
<protein>
    <submittedName>
        <fullName evidence="1">Uncharacterized protein</fullName>
    </submittedName>
</protein>
<dbReference type="Proteomes" id="UP000886998">
    <property type="component" value="Unassembled WGS sequence"/>
</dbReference>